<proteinExistence type="predicted"/>
<reference evidence="1 2" key="1">
    <citation type="journal article" date="2019" name="Environ. Microbiol.">
        <title>Genomics insights into ecotype formation of ammonia-oxidizing archaea in the deep ocean.</title>
        <authorList>
            <person name="Wang Y."/>
            <person name="Huang J.M."/>
            <person name="Cui G.J."/>
            <person name="Nunoura T."/>
            <person name="Takaki Y."/>
            <person name="Li W.L."/>
            <person name="Li J."/>
            <person name="Gao Z.M."/>
            <person name="Takai K."/>
            <person name="Zhang A.Q."/>
            <person name="Stepanauskas R."/>
        </authorList>
    </citation>
    <scope>NUCLEOTIDE SEQUENCE [LARGE SCALE GENOMIC DNA]</scope>
    <source>
        <strain evidence="1 2">L15b</strain>
    </source>
</reference>
<evidence type="ECO:0000313" key="1">
    <source>
        <dbReference type="EMBL" id="NWJ44145.1"/>
    </source>
</evidence>
<dbReference type="AlphaFoldDB" id="A0A7K4MRF2"/>
<sequence length="164" mass="16542">MPLILPTLQGDLIDVYNKGKKGNPFPAAVGHKTGKAYVSYVSAGINAGGGSFTSMPGGVPLGGDLAEVLSKVPTATGMITATNIAKAVDKCLATFLSVHQTTIVTAAGLPGLISELTDLFSAPKGHASLYATALGRALHNYTLAAIVIGVIPDTPGIPFTGPIS</sequence>
<comment type="caution">
    <text evidence="1">The sequence shown here is derived from an EMBL/GenBank/DDBJ whole genome shotgun (WGS) entry which is preliminary data.</text>
</comment>
<gene>
    <name evidence="1" type="ORF">HX837_08120</name>
</gene>
<protein>
    <submittedName>
        <fullName evidence="1">Uncharacterized protein</fullName>
    </submittedName>
</protein>
<dbReference type="EMBL" id="JACASV010000124">
    <property type="protein sequence ID" value="NWJ44145.1"/>
    <property type="molecule type" value="Genomic_DNA"/>
</dbReference>
<evidence type="ECO:0000313" key="2">
    <source>
        <dbReference type="Proteomes" id="UP000523105"/>
    </source>
</evidence>
<name>A0A7K4MRF2_9ARCH</name>
<dbReference type="Proteomes" id="UP000523105">
    <property type="component" value="Unassembled WGS sequence"/>
</dbReference>
<organism evidence="1 2">
    <name type="scientific">Marine Group I thaumarchaeote</name>
    <dbReference type="NCBI Taxonomy" id="2511932"/>
    <lineage>
        <taxon>Archaea</taxon>
        <taxon>Nitrososphaerota</taxon>
        <taxon>Marine Group I</taxon>
    </lineage>
</organism>
<accession>A0A7K4MRF2</accession>